<organism evidence="3 4">
    <name type="scientific">Willisornis vidua</name>
    <name type="common">Xingu scale-backed antbird</name>
    <dbReference type="NCBI Taxonomy" id="1566151"/>
    <lineage>
        <taxon>Eukaryota</taxon>
        <taxon>Metazoa</taxon>
        <taxon>Chordata</taxon>
        <taxon>Craniata</taxon>
        <taxon>Vertebrata</taxon>
        <taxon>Euteleostomi</taxon>
        <taxon>Archelosauria</taxon>
        <taxon>Archosauria</taxon>
        <taxon>Dinosauria</taxon>
        <taxon>Saurischia</taxon>
        <taxon>Theropoda</taxon>
        <taxon>Coelurosauria</taxon>
        <taxon>Aves</taxon>
        <taxon>Neognathae</taxon>
        <taxon>Neoaves</taxon>
        <taxon>Telluraves</taxon>
        <taxon>Australaves</taxon>
        <taxon>Passeriformes</taxon>
        <taxon>Thamnophilidae</taxon>
        <taxon>Willisornis</taxon>
    </lineage>
</organism>
<gene>
    <name evidence="3" type="primary">Saxo2</name>
    <name evidence="3" type="ORF">WISP_114519</name>
</gene>
<feature type="region of interest" description="Disordered" evidence="2">
    <location>
        <begin position="475"/>
        <end position="499"/>
    </location>
</feature>
<proteinExistence type="inferred from homology"/>
<evidence type="ECO:0000256" key="2">
    <source>
        <dbReference type="SAM" id="MobiDB-lite"/>
    </source>
</evidence>
<dbReference type="EMBL" id="WHWB01034471">
    <property type="protein sequence ID" value="KAJ7409437.1"/>
    <property type="molecule type" value="Genomic_DNA"/>
</dbReference>
<dbReference type="Pfam" id="PF05217">
    <property type="entry name" value="SAXO1-2"/>
    <property type="match status" value="1"/>
</dbReference>
<evidence type="ECO:0000256" key="1">
    <source>
        <dbReference type="ARBA" id="ARBA00008738"/>
    </source>
</evidence>
<dbReference type="Proteomes" id="UP001145742">
    <property type="component" value="Unassembled WGS sequence"/>
</dbReference>
<protein>
    <submittedName>
        <fullName evidence="3">Stabilizer of axonemal microtubule 2</fullName>
    </submittedName>
</protein>
<accession>A0ABQ9CUD8</accession>
<comment type="caution">
    <text evidence="3">The sequence shown here is derived from an EMBL/GenBank/DDBJ whole genome shotgun (WGS) entry which is preliminary data.</text>
</comment>
<keyword evidence="4" id="KW-1185">Reference proteome</keyword>
<feature type="region of interest" description="Disordered" evidence="2">
    <location>
        <begin position="397"/>
        <end position="418"/>
    </location>
</feature>
<dbReference type="InterPro" id="IPR033336">
    <property type="entry name" value="SAXO1/2"/>
</dbReference>
<comment type="similarity">
    <text evidence="1">Belongs to the FAM154 family.</text>
</comment>
<name>A0ABQ9CUD8_9PASS</name>
<evidence type="ECO:0000313" key="4">
    <source>
        <dbReference type="Proteomes" id="UP001145742"/>
    </source>
</evidence>
<evidence type="ECO:0000313" key="3">
    <source>
        <dbReference type="EMBL" id="KAJ7409437.1"/>
    </source>
</evidence>
<reference evidence="3" key="1">
    <citation type="submission" date="2019-10" db="EMBL/GenBank/DDBJ databases">
        <authorList>
            <person name="Soares A.E.R."/>
            <person name="Aleixo A."/>
            <person name="Schneider P."/>
            <person name="Miyaki C.Y."/>
            <person name="Schneider M.P."/>
            <person name="Mello C."/>
            <person name="Vasconcelos A.T.R."/>
        </authorList>
    </citation>
    <scope>NUCLEOTIDE SEQUENCE</scope>
    <source>
        <tissue evidence="3">Muscle</tissue>
    </source>
</reference>
<sequence>MGRHQRCEVQQGWVWSLGHSNPLQRYGLGAVAGEWPSGKGPEGAQQQWLSMSQPMPWWSRSQMSSWPISDTVASRTRAGTGEATPQILCPVLGPYQFQKVTEGLEQVQRKAMELVKDLEHKSCEKWLRELGMFILGKRRVRVSQLLLDLTEKERHRCYHERTRIYDNEVQPQRTTEYVDNYPGYGNICPPSSCKPKPELQGHRGKMDGTSIFKTDYLPYGIVKRHYRAPEEYRPRSGKIDLGTIYRKDYNPHKVGPVTLARPRERKHTTGAKLDTIPTYRGMVLSNNTCMEEFWFCLTDDYRLREAQRTESCKVEHAYQPPTEKFGNPSTFQDDYIPKELNPPQSCKPSAAKLPGGPFDGTTIHRSAYVVHELEPRFVRPREEYKPCEQPFEDLTTHQRDFKGTPGQLAKSCKPEHRRVGSDAPFDGISEFQERYQPWLVSLPKFRKPREYIPPTDKMDLNSTNRIDYITHKISPAAPIRPPHGRRISGPFQGNTTTREDFKPWGICQRGLIKRESEIQKPEGKFADLTTFRSHYIPHQGTPAQSFKPVHVVGLNPVPFKDETLYRTEYTPKKKEMCPAHHPSTLGYVYVNTDSQGHQFFRQLSPEPSESNCNPIPKEVAVVT</sequence>
<dbReference type="PANTHER" id="PTHR31516:SF6">
    <property type="entry name" value="STABILIZER OF AXONEMAL MICROTUBULES 2"/>
    <property type="match status" value="1"/>
</dbReference>
<dbReference type="PANTHER" id="PTHR31516">
    <property type="entry name" value="STABILIZER OF AXONEMAL MICROTUBULES 2"/>
    <property type="match status" value="1"/>
</dbReference>